<evidence type="ECO:0000256" key="2">
    <source>
        <dbReference type="ARBA" id="ARBA00023125"/>
    </source>
</evidence>
<gene>
    <name evidence="5" type="ORF">ACFSKW_44045</name>
</gene>
<dbReference type="EMBL" id="JBHUFV010000068">
    <property type="protein sequence ID" value="MFD1938469.1"/>
    <property type="molecule type" value="Genomic_DNA"/>
</dbReference>
<dbReference type="Gene3D" id="1.10.10.10">
    <property type="entry name" value="Winged helix-like DNA-binding domain superfamily/Winged helix DNA-binding domain"/>
    <property type="match status" value="1"/>
</dbReference>
<dbReference type="PROSITE" id="PS50043">
    <property type="entry name" value="HTH_LUXR_2"/>
    <property type="match status" value="1"/>
</dbReference>
<dbReference type="InterPro" id="IPR000792">
    <property type="entry name" value="Tscrpt_reg_LuxR_C"/>
</dbReference>
<evidence type="ECO:0000313" key="6">
    <source>
        <dbReference type="Proteomes" id="UP001597368"/>
    </source>
</evidence>
<keyword evidence="2" id="KW-0238">DNA-binding</keyword>
<evidence type="ECO:0000259" key="4">
    <source>
        <dbReference type="PROSITE" id="PS50043"/>
    </source>
</evidence>
<comment type="caution">
    <text evidence="5">The sequence shown here is derived from an EMBL/GenBank/DDBJ whole genome shotgun (WGS) entry which is preliminary data.</text>
</comment>
<dbReference type="Pfam" id="PF00196">
    <property type="entry name" value="GerE"/>
    <property type="match status" value="1"/>
</dbReference>
<dbReference type="SMART" id="SM00421">
    <property type="entry name" value="HTH_LUXR"/>
    <property type="match status" value="1"/>
</dbReference>
<organism evidence="5 6">
    <name type="scientific">Nonomuraea mangrovi</name>
    <dbReference type="NCBI Taxonomy" id="2316207"/>
    <lineage>
        <taxon>Bacteria</taxon>
        <taxon>Bacillati</taxon>
        <taxon>Actinomycetota</taxon>
        <taxon>Actinomycetes</taxon>
        <taxon>Streptosporangiales</taxon>
        <taxon>Streptosporangiaceae</taxon>
        <taxon>Nonomuraea</taxon>
    </lineage>
</organism>
<keyword evidence="6" id="KW-1185">Reference proteome</keyword>
<dbReference type="SUPFAM" id="SSF46894">
    <property type="entry name" value="C-terminal effector domain of the bipartite response regulators"/>
    <property type="match status" value="1"/>
</dbReference>
<name>A0ABW4TB07_9ACTN</name>
<dbReference type="PANTHER" id="PTHR44688:SF16">
    <property type="entry name" value="DNA-BINDING TRANSCRIPTIONAL ACTIVATOR DEVR_DOSR"/>
    <property type="match status" value="1"/>
</dbReference>
<keyword evidence="1" id="KW-0805">Transcription regulation</keyword>
<dbReference type="PANTHER" id="PTHR44688">
    <property type="entry name" value="DNA-BINDING TRANSCRIPTIONAL ACTIVATOR DEVR_DOSR"/>
    <property type="match status" value="1"/>
</dbReference>
<proteinExistence type="predicted"/>
<keyword evidence="3" id="KW-0804">Transcription</keyword>
<feature type="domain" description="HTH luxR-type" evidence="4">
    <location>
        <begin position="1"/>
        <end position="47"/>
    </location>
</feature>
<sequence>MPAAFYAEIAAHLHISPGTAKAHVASLLAKLDARDRTQLVIVAYDAGLVSPSG</sequence>
<dbReference type="RefSeq" id="WP_379580508.1">
    <property type="nucleotide sequence ID" value="NZ_JBHUFV010000068.1"/>
</dbReference>
<protein>
    <submittedName>
        <fullName evidence="5">Response regulator transcription factor</fullName>
    </submittedName>
</protein>
<dbReference type="InterPro" id="IPR036388">
    <property type="entry name" value="WH-like_DNA-bd_sf"/>
</dbReference>
<dbReference type="Proteomes" id="UP001597368">
    <property type="component" value="Unassembled WGS sequence"/>
</dbReference>
<reference evidence="6" key="1">
    <citation type="journal article" date="2019" name="Int. J. Syst. Evol. Microbiol.">
        <title>The Global Catalogue of Microorganisms (GCM) 10K type strain sequencing project: providing services to taxonomists for standard genome sequencing and annotation.</title>
        <authorList>
            <consortium name="The Broad Institute Genomics Platform"/>
            <consortium name="The Broad Institute Genome Sequencing Center for Infectious Disease"/>
            <person name="Wu L."/>
            <person name="Ma J."/>
        </authorList>
    </citation>
    <scope>NUCLEOTIDE SEQUENCE [LARGE SCALE GENOMIC DNA]</scope>
    <source>
        <strain evidence="6">ICMP 6774ER</strain>
    </source>
</reference>
<accession>A0ABW4TB07</accession>
<evidence type="ECO:0000313" key="5">
    <source>
        <dbReference type="EMBL" id="MFD1938469.1"/>
    </source>
</evidence>
<dbReference type="InterPro" id="IPR016032">
    <property type="entry name" value="Sig_transdc_resp-reg_C-effctor"/>
</dbReference>
<evidence type="ECO:0000256" key="1">
    <source>
        <dbReference type="ARBA" id="ARBA00023015"/>
    </source>
</evidence>
<evidence type="ECO:0000256" key="3">
    <source>
        <dbReference type="ARBA" id="ARBA00023163"/>
    </source>
</evidence>